<dbReference type="GeneID" id="7841018"/>
<feature type="compositionally biased region" description="Polar residues" evidence="1">
    <location>
        <begin position="1543"/>
        <end position="1577"/>
    </location>
</feature>
<feature type="compositionally biased region" description="Polar residues" evidence="1">
    <location>
        <begin position="1418"/>
        <end position="1432"/>
    </location>
</feature>
<keyword evidence="3" id="KW-1185">Reference proteome</keyword>
<feature type="compositionally biased region" description="Polar residues" evidence="1">
    <location>
        <begin position="1657"/>
        <end position="1675"/>
    </location>
</feature>
<dbReference type="EMBL" id="GG662464">
    <property type="protein sequence ID" value="EAS03887.2"/>
    <property type="molecule type" value="Genomic_DNA"/>
</dbReference>
<dbReference type="KEGG" id="tet:TTHERM_00455260"/>
<dbReference type="RefSeq" id="XP_001024132.2">
    <property type="nucleotide sequence ID" value="XM_001024132.3"/>
</dbReference>
<dbReference type="SMART" id="SM00320">
    <property type="entry name" value="WD40"/>
    <property type="match status" value="2"/>
</dbReference>
<organism evidence="2 3">
    <name type="scientific">Tetrahymena thermophila (strain SB210)</name>
    <dbReference type="NCBI Taxonomy" id="312017"/>
    <lineage>
        <taxon>Eukaryota</taxon>
        <taxon>Sar</taxon>
        <taxon>Alveolata</taxon>
        <taxon>Ciliophora</taxon>
        <taxon>Intramacronucleata</taxon>
        <taxon>Oligohymenophorea</taxon>
        <taxon>Hymenostomatida</taxon>
        <taxon>Tetrahymenina</taxon>
        <taxon>Tetrahymenidae</taxon>
        <taxon>Tetrahymena</taxon>
    </lineage>
</organism>
<dbReference type="InterPro" id="IPR015943">
    <property type="entry name" value="WD40/YVTN_repeat-like_dom_sf"/>
</dbReference>
<evidence type="ECO:0000256" key="1">
    <source>
        <dbReference type="SAM" id="MobiDB-lite"/>
    </source>
</evidence>
<feature type="region of interest" description="Disordered" evidence="1">
    <location>
        <begin position="1393"/>
        <end position="1465"/>
    </location>
</feature>
<feature type="region of interest" description="Disordered" evidence="1">
    <location>
        <begin position="1093"/>
        <end position="1126"/>
    </location>
</feature>
<feature type="compositionally biased region" description="Polar residues" evidence="1">
    <location>
        <begin position="1283"/>
        <end position="1295"/>
    </location>
</feature>
<feature type="compositionally biased region" description="Polar residues" evidence="1">
    <location>
        <begin position="1584"/>
        <end position="1628"/>
    </location>
</feature>
<accession>I7LX73</accession>
<evidence type="ECO:0008006" key="4">
    <source>
        <dbReference type="Google" id="ProtNLM"/>
    </source>
</evidence>
<feature type="compositionally biased region" description="Basic and acidic residues" evidence="1">
    <location>
        <begin position="1393"/>
        <end position="1403"/>
    </location>
</feature>
<dbReference type="STRING" id="312017.I7LX73"/>
<feature type="region of interest" description="Disordered" evidence="1">
    <location>
        <begin position="1271"/>
        <end position="1295"/>
    </location>
</feature>
<evidence type="ECO:0000313" key="3">
    <source>
        <dbReference type="Proteomes" id="UP000009168"/>
    </source>
</evidence>
<feature type="compositionally biased region" description="Low complexity" evidence="1">
    <location>
        <begin position="1106"/>
        <end position="1116"/>
    </location>
</feature>
<gene>
    <name evidence="2" type="ORF">TTHERM_00455260</name>
</gene>
<dbReference type="Pfam" id="PF00400">
    <property type="entry name" value="WD40"/>
    <property type="match status" value="1"/>
</dbReference>
<feature type="region of interest" description="Disordered" evidence="1">
    <location>
        <begin position="1500"/>
        <end position="1675"/>
    </location>
</feature>
<dbReference type="InterPro" id="IPR036322">
    <property type="entry name" value="WD40_repeat_dom_sf"/>
</dbReference>
<protein>
    <recommendedName>
        <fullName evidence="4">WD domain, G-beta repeat protein</fullName>
    </recommendedName>
</protein>
<proteinExistence type="predicted"/>
<dbReference type="eggNOG" id="ENOG502R23H">
    <property type="taxonomic scope" value="Eukaryota"/>
</dbReference>
<dbReference type="Proteomes" id="UP000009168">
    <property type="component" value="Unassembled WGS sequence"/>
</dbReference>
<feature type="compositionally biased region" description="Polar residues" evidence="1">
    <location>
        <begin position="1508"/>
        <end position="1535"/>
    </location>
</feature>
<reference evidence="3" key="1">
    <citation type="journal article" date="2006" name="PLoS Biol.">
        <title>Macronuclear genome sequence of the ciliate Tetrahymena thermophila, a model eukaryote.</title>
        <authorList>
            <person name="Eisen J.A."/>
            <person name="Coyne R.S."/>
            <person name="Wu M."/>
            <person name="Wu D."/>
            <person name="Thiagarajan M."/>
            <person name="Wortman J.R."/>
            <person name="Badger J.H."/>
            <person name="Ren Q."/>
            <person name="Amedeo P."/>
            <person name="Jones K.M."/>
            <person name="Tallon L.J."/>
            <person name="Delcher A.L."/>
            <person name="Salzberg S.L."/>
            <person name="Silva J.C."/>
            <person name="Haas B.J."/>
            <person name="Majoros W.H."/>
            <person name="Farzad M."/>
            <person name="Carlton J.M."/>
            <person name="Smith R.K. Jr."/>
            <person name="Garg J."/>
            <person name="Pearlman R.E."/>
            <person name="Karrer K.M."/>
            <person name="Sun L."/>
            <person name="Manning G."/>
            <person name="Elde N.C."/>
            <person name="Turkewitz A.P."/>
            <person name="Asai D.J."/>
            <person name="Wilkes D.E."/>
            <person name="Wang Y."/>
            <person name="Cai H."/>
            <person name="Collins K."/>
            <person name="Stewart B.A."/>
            <person name="Lee S.R."/>
            <person name="Wilamowska K."/>
            <person name="Weinberg Z."/>
            <person name="Ruzzo W.L."/>
            <person name="Wloga D."/>
            <person name="Gaertig J."/>
            <person name="Frankel J."/>
            <person name="Tsao C.-C."/>
            <person name="Gorovsky M.A."/>
            <person name="Keeling P.J."/>
            <person name="Waller R.F."/>
            <person name="Patron N.J."/>
            <person name="Cherry J.M."/>
            <person name="Stover N.A."/>
            <person name="Krieger C.J."/>
            <person name="del Toro C."/>
            <person name="Ryder H.F."/>
            <person name="Williamson S.C."/>
            <person name="Barbeau R.A."/>
            <person name="Hamilton E.P."/>
            <person name="Orias E."/>
        </authorList>
    </citation>
    <scope>NUCLEOTIDE SEQUENCE [LARGE SCALE GENOMIC DNA]</scope>
    <source>
        <strain evidence="3">SB210</strain>
    </source>
</reference>
<dbReference type="OrthoDB" id="299605at2759"/>
<dbReference type="Gene3D" id="2.130.10.10">
    <property type="entry name" value="YVTN repeat-like/Quinoprotein amine dehydrogenase"/>
    <property type="match status" value="1"/>
</dbReference>
<feature type="compositionally biased region" description="Acidic residues" evidence="1">
    <location>
        <begin position="1117"/>
        <end position="1126"/>
    </location>
</feature>
<dbReference type="InParanoid" id="I7LX73"/>
<name>I7LX73_TETTS</name>
<evidence type="ECO:0000313" key="2">
    <source>
        <dbReference type="EMBL" id="EAS03887.2"/>
    </source>
</evidence>
<sequence length="1675" mass="191875">MNSLYLKSENAITFCMHTEKMHIFYLKECEQSKHLIVIEEDLLSNGLVNSFVVPKGRNIEAAGYILQFNKKSGYLMLSYPPCRFVIWNVNTQETILFTETRGKNPYFINNFTFNDSSRVLFFSAVGQRNVYCSALVEDNNTFSFQKNTKLQLPKKIVVLDLKCQPNDKRLLAACSDGIIRIWNSESLSPLRGLSDPQSQSNEVLTETQAYSKHYFTCLEFSSDGQRLLAGTNYGQVYCFDSRSLGNKHLTLASINVGSTAILSCKWLQYNGLSSSKNQNFIVYTSQISLKLFKYSFQGNLPSLMASKAPNVQQKASAQIVKVQDLYNHRQEIKLQDFYGINLQFEKFLYIHEFANFFAFNTFKTKAQFSQQNKNSFKHTIQIYTIYDKLYDKIDFPIVSPQFNHSFEQLLPNDQKQVLFQRSSYTIEQMDIKMLQLGHGTIRTVASLKQILMSEDVKFYGLDTRPLKMDYSTNQKYLLFYKMDDHYYTTTFSVNIERSEEEAKKEDSINNYLATQSQQAIFLGESHYSNPPIYYLDENMQSFAVDCHTDKIEEQISKLLQEQGYQIKDDEISVKGDLSQKIERIFSTPFQKGFVILYLLADNNRLCFSRNRLPGYRLLDFELGLPLAISSQSNASNNNYVFIADEDDTVIDVVWQNMNTDNPAVQIGAIICINKIHFVNGNLQKIKTIKVCPSTSANLISSAKWFGSALIFITRTHVQYACIDGTTNCILSLDSYESKQWLVEIMIDRIIIASKSNIKKKQAQAQVDYKIKVFSPVEPLICGYIANCKYLKREIREKDICQIIETYQTSFISSTLLQSLQKEKLHHLCYFYIYNSENKQLPCGQKVEILEQMLKTEGILDLLFPSKNLKVETDIIEILKRMQQDPRAVGEAQTLQYLCQYYLLIGEFERALIVCHLLQDFRKMFIISKSTNIQPLMNAFAANYLNSKIGLNIHKNERYILQQAVSEDSQGQINQTDDSIESFYTTDNFSYNIINSIESGGKSIRNSEVLQEIAQLDEELAQYLKRVINRKDIQQSSLGFGQQLFSQVFIDKLDEDDDDQNQNLQVIEHHNFENITDYLGIYSSFIEASKMHQGGQSAHAGGGFGQQGMNEDMAGEAAGEEEEDQDENKDILILWRFDEGKGNQIGDLSNYEIEGQIISENGQQDKVWNLLQESDPLEIEDIWGKKVPHQYSIVFSGEQTFNGIKTLSEKWCNKQKKIKEFTLEMWIKAKGGDGPVFRVMNQNETSFEVRIKQQDIQVFVKNNPIKFVAFKEEEDENNQKDNSKSNAQQGNGNNSIQIPQNVWTHLSIQYEDSAKLSLFLNCKELYQSEEDLDIVTYETFKSKALYIGSNTFIGEITEFRLRKEKLTVNQIRDQYKTPLPIVYEKKKQIKFKVKKGDNKDDNKPKNQFNFSMPPIIDDNMNQFNTNAFNSTNQDENKQSSKPANPFAFSMPPIIQDDVPSQQVDAGAGIQKENTESQQQKNPFVFQMPTIIKDDEYEIKNNQDEEEQKQSQNQQIPAQKNSDQKQNVSIDKPTSNFDDFGAFGTFTQTPQVNKNRSDSNAFSQFQSYSGAQASTQQQKDFGDPFSQFSTQSKPNQGKNDSFSNFGNDATSAFGNFGTTSNAPKIGSNSHFDAFKQSPAKEGGDFNNNNFFGGFGSSNQVQEQNNSFSNFGEPQTKK</sequence>
<dbReference type="Gene3D" id="2.60.120.200">
    <property type="match status" value="1"/>
</dbReference>
<dbReference type="SUPFAM" id="SSF50978">
    <property type="entry name" value="WD40 repeat-like"/>
    <property type="match status" value="1"/>
</dbReference>
<dbReference type="SUPFAM" id="SSF49899">
    <property type="entry name" value="Concanavalin A-like lectins/glucanases"/>
    <property type="match status" value="1"/>
</dbReference>
<dbReference type="InterPro" id="IPR001680">
    <property type="entry name" value="WD40_rpt"/>
</dbReference>
<dbReference type="InterPro" id="IPR013320">
    <property type="entry name" value="ConA-like_dom_sf"/>
</dbReference>